<accession>A0ABT1H910</accession>
<dbReference type="EMBL" id="JAMTCJ010000001">
    <property type="protein sequence ID" value="MCP2174747.1"/>
    <property type="molecule type" value="Genomic_DNA"/>
</dbReference>
<reference evidence="2 3" key="1">
    <citation type="submission" date="2022-06" db="EMBL/GenBank/DDBJ databases">
        <title>Genomic Encyclopedia of Archaeal and Bacterial Type Strains, Phase II (KMG-II): from individual species to whole genera.</title>
        <authorList>
            <person name="Goeker M."/>
        </authorList>
    </citation>
    <scope>NUCLEOTIDE SEQUENCE [LARGE SCALE GENOMIC DNA]</scope>
    <source>
        <strain evidence="2 3">DSM 44693</strain>
    </source>
</reference>
<name>A0ABT1H910_9NOCA</name>
<comment type="caution">
    <text evidence="2">The sequence shown here is derived from an EMBL/GenBank/DDBJ whole genome shotgun (WGS) entry which is preliminary data.</text>
</comment>
<keyword evidence="1" id="KW-0732">Signal</keyword>
<proteinExistence type="predicted"/>
<dbReference type="Proteomes" id="UP001206895">
    <property type="component" value="Unassembled WGS sequence"/>
</dbReference>
<feature type="signal peptide" evidence="1">
    <location>
        <begin position="1"/>
        <end position="24"/>
    </location>
</feature>
<feature type="chain" id="PRO_5045169971" description="DUF5642 domain-containing protein" evidence="1">
    <location>
        <begin position="25"/>
        <end position="245"/>
    </location>
</feature>
<evidence type="ECO:0008006" key="4">
    <source>
        <dbReference type="Google" id="ProtNLM"/>
    </source>
</evidence>
<evidence type="ECO:0000313" key="2">
    <source>
        <dbReference type="EMBL" id="MCP2174747.1"/>
    </source>
</evidence>
<evidence type="ECO:0000256" key="1">
    <source>
        <dbReference type="SAM" id="SignalP"/>
    </source>
</evidence>
<sequence>MRSSSSLVAVAVVALGLVAGCSSGSSGDDSASTATAQSGAAASQQADGPLSDFLLTASDVPVGYTQMSVPPAQAAAAAQSILSSSKDSKVTPTSCQPDLSGASADSLAKSATAIFSNQSAGDLIVSVAVPDTKYVDNYRTFNLGSCAKHQVAGEINGQAFTGSITAKQLDVPTPGISGALVIQQDVASKLAGGPESPAQSSLIALLPVKGTTVLVSQKSILGTKVPSQTEFATVVAAAAKRAANG</sequence>
<protein>
    <recommendedName>
        <fullName evidence="4">DUF5642 domain-containing protein</fullName>
    </recommendedName>
</protein>
<keyword evidence="3" id="KW-1185">Reference proteome</keyword>
<gene>
    <name evidence="2" type="ORF">LX13_000554</name>
</gene>
<organism evidence="2 3">
    <name type="scientific">Williamsia maris</name>
    <dbReference type="NCBI Taxonomy" id="72806"/>
    <lineage>
        <taxon>Bacteria</taxon>
        <taxon>Bacillati</taxon>
        <taxon>Actinomycetota</taxon>
        <taxon>Actinomycetes</taxon>
        <taxon>Mycobacteriales</taxon>
        <taxon>Nocardiaceae</taxon>
        <taxon>Williamsia</taxon>
    </lineage>
</organism>
<evidence type="ECO:0000313" key="3">
    <source>
        <dbReference type="Proteomes" id="UP001206895"/>
    </source>
</evidence>
<dbReference type="PROSITE" id="PS51257">
    <property type="entry name" value="PROKAR_LIPOPROTEIN"/>
    <property type="match status" value="1"/>
</dbReference>
<dbReference type="RefSeq" id="WP_253659774.1">
    <property type="nucleotide sequence ID" value="NZ_BAAAJQ010000001.1"/>
</dbReference>